<keyword evidence="3" id="KW-1185">Reference proteome</keyword>
<organism evidence="2 3">
    <name type="scientific">Vigna unguiculata</name>
    <name type="common">Cowpea</name>
    <dbReference type="NCBI Taxonomy" id="3917"/>
    <lineage>
        <taxon>Eukaryota</taxon>
        <taxon>Viridiplantae</taxon>
        <taxon>Streptophyta</taxon>
        <taxon>Embryophyta</taxon>
        <taxon>Tracheophyta</taxon>
        <taxon>Spermatophyta</taxon>
        <taxon>Magnoliopsida</taxon>
        <taxon>eudicotyledons</taxon>
        <taxon>Gunneridae</taxon>
        <taxon>Pentapetalae</taxon>
        <taxon>rosids</taxon>
        <taxon>fabids</taxon>
        <taxon>Fabales</taxon>
        <taxon>Fabaceae</taxon>
        <taxon>Papilionoideae</taxon>
        <taxon>50 kb inversion clade</taxon>
        <taxon>NPAAA clade</taxon>
        <taxon>indigoferoid/millettioid clade</taxon>
        <taxon>Phaseoleae</taxon>
        <taxon>Vigna</taxon>
    </lineage>
</organism>
<evidence type="ECO:0000313" key="2">
    <source>
        <dbReference type="EMBL" id="QCE11159.1"/>
    </source>
</evidence>
<keyword evidence="1" id="KW-0472">Membrane</keyword>
<reference evidence="2 3" key="1">
    <citation type="submission" date="2019-04" db="EMBL/GenBank/DDBJ databases">
        <title>An improved genome assembly and genetic linkage map for asparagus bean, Vigna unguiculata ssp. sesquipedialis.</title>
        <authorList>
            <person name="Xia Q."/>
            <person name="Zhang R."/>
            <person name="Dong Y."/>
        </authorList>
    </citation>
    <scope>NUCLEOTIDE SEQUENCE [LARGE SCALE GENOMIC DNA]</scope>
    <source>
        <tissue evidence="2">Leaf</tissue>
    </source>
</reference>
<keyword evidence="1" id="KW-1133">Transmembrane helix</keyword>
<keyword evidence="1" id="KW-0812">Transmembrane</keyword>
<accession>A0A4D6NF68</accession>
<protein>
    <submittedName>
        <fullName evidence="2">Uncharacterized protein</fullName>
    </submittedName>
</protein>
<feature type="transmembrane region" description="Helical" evidence="1">
    <location>
        <begin position="133"/>
        <end position="152"/>
    </location>
</feature>
<sequence length="153" mass="17024">MVVQQRFRRGQVRERNWFVQMQVQALVVVESEGVRCCVAMVVVSATVMAVLAHGCAEKMEAVLLAESGFAGAGVNEDGGVRSSMEMRWLLALAEKMNSRWFPAWRWCVVVRRRRRRHGAVAVVMEMVRRRKMVAPLLLQIGGAVAVGASPAMV</sequence>
<proteinExistence type="predicted"/>
<dbReference type="EMBL" id="CP039354">
    <property type="protein sequence ID" value="QCE11159.1"/>
    <property type="molecule type" value="Genomic_DNA"/>
</dbReference>
<name>A0A4D6NF68_VIGUN</name>
<dbReference type="AlphaFoldDB" id="A0A4D6NF68"/>
<evidence type="ECO:0000313" key="3">
    <source>
        <dbReference type="Proteomes" id="UP000501690"/>
    </source>
</evidence>
<dbReference type="Proteomes" id="UP000501690">
    <property type="component" value="Linkage Group LG10"/>
</dbReference>
<gene>
    <name evidence="2" type="ORF">DEO72_LG10g2392</name>
</gene>
<evidence type="ECO:0000256" key="1">
    <source>
        <dbReference type="SAM" id="Phobius"/>
    </source>
</evidence>